<evidence type="ECO:0000256" key="4">
    <source>
        <dbReference type="ARBA" id="ARBA00022692"/>
    </source>
</evidence>
<evidence type="ECO:0000256" key="3">
    <source>
        <dbReference type="ARBA" id="ARBA00017951"/>
    </source>
</evidence>
<proteinExistence type="inferred from homology"/>
<feature type="signal peptide" evidence="11">
    <location>
        <begin position="1"/>
        <end position="15"/>
    </location>
</feature>
<comment type="subcellular location">
    <subcellularLocation>
        <location evidence="1">Endoplasmic reticulum membrane</location>
        <topology evidence="1">Multi-pass membrane protein</topology>
    </subcellularLocation>
</comment>
<feature type="chain" id="PRO_5040154842" description="Guided entry of tail-anchored proteins factor 1" evidence="11">
    <location>
        <begin position="16"/>
        <end position="160"/>
    </location>
</feature>
<keyword evidence="13" id="KW-1185">Reference proteome</keyword>
<reference evidence="12" key="1">
    <citation type="submission" date="2022-01" db="EMBL/GenBank/DDBJ databases">
        <authorList>
            <person name="King R."/>
        </authorList>
    </citation>
    <scope>NUCLEOTIDE SEQUENCE</scope>
</reference>
<evidence type="ECO:0000256" key="11">
    <source>
        <dbReference type="SAM" id="SignalP"/>
    </source>
</evidence>
<sequence length="160" mass="18583">MSLLIFSIAVSFINAFLPSITKKISNHFTRRNETSTIRKEIEKIQAEMNTLSIKDEFPKYARLQRTLTKLVQEIKKEDESYKQKKLRLSYSIQYLVQGVMTILSLGMFWLFRFHPVIEFPDEWIYPLGHVLSWPTHSPGSISFPVWFLITNSVAKVVAGA</sequence>
<feature type="transmembrane region" description="Helical" evidence="10">
    <location>
        <begin position="92"/>
        <end position="111"/>
    </location>
</feature>
<dbReference type="GO" id="GO:0071816">
    <property type="term" value="P:tail-anchored membrane protein insertion into ER membrane"/>
    <property type="evidence" value="ECO:0007669"/>
    <property type="project" value="InterPro"/>
</dbReference>
<evidence type="ECO:0000313" key="12">
    <source>
        <dbReference type="EMBL" id="CAH1401080.1"/>
    </source>
</evidence>
<evidence type="ECO:0000256" key="7">
    <source>
        <dbReference type="ARBA" id="ARBA00023136"/>
    </source>
</evidence>
<dbReference type="GO" id="GO:0043529">
    <property type="term" value="C:GET complex"/>
    <property type="evidence" value="ECO:0007669"/>
    <property type="project" value="TreeGrafter"/>
</dbReference>
<keyword evidence="5" id="KW-0256">Endoplasmic reticulum</keyword>
<dbReference type="GO" id="GO:0043495">
    <property type="term" value="F:protein-membrane adaptor activity"/>
    <property type="evidence" value="ECO:0007669"/>
    <property type="project" value="TreeGrafter"/>
</dbReference>
<name>A0A9P0MQL2_NEZVI</name>
<evidence type="ECO:0000256" key="2">
    <source>
        <dbReference type="ARBA" id="ARBA00010799"/>
    </source>
</evidence>
<protein>
    <recommendedName>
        <fullName evidence="3">Guided entry of tail-anchored proteins factor 1</fullName>
    </recommendedName>
    <alternativeName>
        <fullName evidence="8">Tail-anchored protein insertion receptor WRB</fullName>
    </alternativeName>
    <alternativeName>
        <fullName evidence="9">Tryptophan-rich basic protein</fullName>
    </alternativeName>
</protein>
<evidence type="ECO:0000256" key="6">
    <source>
        <dbReference type="ARBA" id="ARBA00022989"/>
    </source>
</evidence>
<dbReference type="AlphaFoldDB" id="A0A9P0MQL2"/>
<evidence type="ECO:0000256" key="5">
    <source>
        <dbReference type="ARBA" id="ARBA00022824"/>
    </source>
</evidence>
<evidence type="ECO:0000256" key="9">
    <source>
        <dbReference type="ARBA" id="ARBA00033006"/>
    </source>
</evidence>
<keyword evidence="7 10" id="KW-0472">Membrane</keyword>
<dbReference type="Pfam" id="PF04420">
    <property type="entry name" value="CHD5"/>
    <property type="match status" value="1"/>
</dbReference>
<dbReference type="PANTHER" id="PTHR42650:SF1">
    <property type="entry name" value="GUIDED ENTRY OF TAIL-ANCHORED PROTEINS FACTOR 1"/>
    <property type="match status" value="1"/>
</dbReference>
<evidence type="ECO:0000256" key="8">
    <source>
        <dbReference type="ARBA" id="ARBA00032437"/>
    </source>
</evidence>
<accession>A0A9P0MQL2</accession>
<dbReference type="Gene3D" id="1.10.287.660">
    <property type="entry name" value="Helix hairpin bin"/>
    <property type="match status" value="1"/>
</dbReference>
<dbReference type="EMBL" id="OV725081">
    <property type="protein sequence ID" value="CAH1401080.1"/>
    <property type="molecule type" value="Genomic_DNA"/>
</dbReference>
<dbReference type="Proteomes" id="UP001152798">
    <property type="component" value="Chromosome 5"/>
</dbReference>
<gene>
    <name evidence="12" type="ORF">NEZAVI_LOCUS10177</name>
</gene>
<keyword evidence="11" id="KW-0732">Signal</keyword>
<keyword evidence="6 10" id="KW-1133">Transmembrane helix</keyword>
<organism evidence="12 13">
    <name type="scientific">Nezara viridula</name>
    <name type="common">Southern green stink bug</name>
    <name type="synonym">Cimex viridulus</name>
    <dbReference type="NCBI Taxonomy" id="85310"/>
    <lineage>
        <taxon>Eukaryota</taxon>
        <taxon>Metazoa</taxon>
        <taxon>Ecdysozoa</taxon>
        <taxon>Arthropoda</taxon>
        <taxon>Hexapoda</taxon>
        <taxon>Insecta</taxon>
        <taxon>Pterygota</taxon>
        <taxon>Neoptera</taxon>
        <taxon>Paraneoptera</taxon>
        <taxon>Hemiptera</taxon>
        <taxon>Heteroptera</taxon>
        <taxon>Panheteroptera</taxon>
        <taxon>Pentatomomorpha</taxon>
        <taxon>Pentatomoidea</taxon>
        <taxon>Pentatomidae</taxon>
        <taxon>Pentatominae</taxon>
        <taxon>Nezara</taxon>
    </lineage>
</organism>
<dbReference type="PANTHER" id="PTHR42650">
    <property type="entry name" value="TAIL-ANCHORED PROTEIN INSERTION RECEPTOR WRB"/>
    <property type="match status" value="1"/>
</dbReference>
<comment type="similarity">
    <text evidence="2">Belongs to the WRB/GET1 family.</text>
</comment>
<evidence type="ECO:0000313" key="13">
    <source>
        <dbReference type="Proteomes" id="UP001152798"/>
    </source>
</evidence>
<dbReference type="OrthoDB" id="69461at2759"/>
<keyword evidence="4 10" id="KW-0812">Transmembrane</keyword>
<dbReference type="InterPro" id="IPR028945">
    <property type="entry name" value="Get1"/>
</dbReference>
<dbReference type="GO" id="GO:0005789">
    <property type="term" value="C:endoplasmic reticulum membrane"/>
    <property type="evidence" value="ECO:0007669"/>
    <property type="project" value="UniProtKB-SubCell"/>
</dbReference>
<evidence type="ECO:0000256" key="1">
    <source>
        <dbReference type="ARBA" id="ARBA00004477"/>
    </source>
</evidence>
<dbReference type="InterPro" id="IPR029012">
    <property type="entry name" value="Helix_hairpin_bin_sf"/>
</dbReference>
<evidence type="ECO:0000256" key="10">
    <source>
        <dbReference type="SAM" id="Phobius"/>
    </source>
</evidence>